<accession>A0A170T796</accession>
<gene>
    <name evidence="1" type="ORF">FLM9_671</name>
</gene>
<reference evidence="2" key="1">
    <citation type="submission" date="2016-02" db="EMBL/GenBank/DDBJ databases">
        <authorList>
            <person name="liu f."/>
        </authorList>
    </citation>
    <scope>NUCLEOTIDE SEQUENCE [LARGE SCALE GENOMIC DNA]</scope>
</reference>
<evidence type="ECO:0000313" key="2">
    <source>
        <dbReference type="Proteomes" id="UP000182631"/>
    </source>
</evidence>
<dbReference type="EMBL" id="FITM01000078">
    <property type="protein sequence ID" value="CZB15808.1"/>
    <property type="molecule type" value="Genomic_DNA"/>
</dbReference>
<sequence>MVIERRREHSSEFERHLQSLLKKDRDLRQKVEKELELRRKQGPGKDPLLKGVNCRPVFKMRVQAQGCGKRGGARVIYYCDHERLLALLIFLKSKKANMSSEDLKQIQAALQDAGLWPK</sequence>
<evidence type="ECO:0000313" key="1">
    <source>
        <dbReference type="EMBL" id="CZB15808.1"/>
    </source>
</evidence>
<name>A0A170T796_9SYNE</name>
<dbReference type="AlphaFoldDB" id="A0A170T796"/>
<organism evidence="1 2">
    <name type="scientific">Candidatus Synechococcus spongiarum</name>
    <dbReference type="NCBI Taxonomy" id="431041"/>
    <lineage>
        <taxon>Bacteria</taxon>
        <taxon>Bacillati</taxon>
        <taxon>Cyanobacteriota</taxon>
        <taxon>Cyanophyceae</taxon>
        <taxon>Synechococcales</taxon>
        <taxon>Synechococcaceae</taxon>
        <taxon>Synechococcus</taxon>
    </lineage>
</organism>
<keyword evidence="2" id="KW-1185">Reference proteome</keyword>
<dbReference type="InterPro" id="IPR009387">
    <property type="entry name" value="HigB-2"/>
</dbReference>
<proteinExistence type="predicted"/>
<dbReference type="Proteomes" id="UP000182631">
    <property type="component" value="Unassembled WGS sequence"/>
</dbReference>
<protein>
    <submittedName>
        <fullName evidence="1">Uncharacterized protein</fullName>
    </submittedName>
</protein>
<dbReference type="Pfam" id="PF06296">
    <property type="entry name" value="RelE"/>
    <property type="match status" value="1"/>
</dbReference>